<dbReference type="Gene3D" id="3.50.50.60">
    <property type="entry name" value="FAD/NAD(P)-binding domain"/>
    <property type="match status" value="1"/>
</dbReference>
<reference evidence="6" key="1">
    <citation type="submission" date="2016-10" db="EMBL/GenBank/DDBJ databases">
        <authorList>
            <person name="Varghese N."/>
            <person name="Submissions S."/>
        </authorList>
    </citation>
    <scope>NUCLEOTIDE SEQUENCE [LARGE SCALE GENOMIC DNA]</scope>
    <source>
        <strain evidence="6">DSM 24213</strain>
    </source>
</reference>
<keyword evidence="2" id="KW-0784">Thiamine biosynthesis</keyword>
<dbReference type="NCBIfam" id="TIGR02352">
    <property type="entry name" value="thiamin_ThiO"/>
    <property type="match status" value="1"/>
</dbReference>
<evidence type="ECO:0000256" key="3">
    <source>
        <dbReference type="ARBA" id="ARBA00023002"/>
    </source>
</evidence>
<dbReference type="Pfam" id="PF01266">
    <property type="entry name" value="DAO"/>
    <property type="match status" value="1"/>
</dbReference>
<evidence type="ECO:0000256" key="2">
    <source>
        <dbReference type="ARBA" id="ARBA00022977"/>
    </source>
</evidence>
<name>A0A1I4PVK4_9GAMM</name>
<evidence type="ECO:0000313" key="5">
    <source>
        <dbReference type="EMBL" id="SFM31837.1"/>
    </source>
</evidence>
<dbReference type="EMBL" id="FOUI01000003">
    <property type="protein sequence ID" value="SFM31837.1"/>
    <property type="molecule type" value="Genomic_DNA"/>
</dbReference>
<evidence type="ECO:0000313" key="6">
    <source>
        <dbReference type="Proteomes" id="UP000243629"/>
    </source>
</evidence>
<dbReference type="InterPro" id="IPR012727">
    <property type="entry name" value="Gly_oxidase_ThiO"/>
</dbReference>
<evidence type="ECO:0000256" key="1">
    <source>
        <dbReference type="ARBA" id="ARBA00004948"/>
    </source>
</evidence>
<dbReference type="InterPro" id="IPR006076">
    <property type="entry name" value="FAD-dep_OxRdtase"/>
</dbReference>
<dbReference type="SUPFAM" id="SSF51905">
    <property type="entry name" value="FAD/NAD(P)-binding domain"/>
    <property type="match status" value="1"/>
</dbReference>
<keyword evidence="3" id="KW-0560">Oxidoreductase</keyword>
<proteinExistence type="predicted"/>
<dbReference type="SUPFAM" id="SSF54373">
    <property type="entry name" value="FAD-linked reductases, C-terminal domain"/>
    <property type="match status" value="1"/>
</dbReference>
<dbReference type="PANTHER" id="PTHR13847">
    <property type="entry name" value="SARCOSINE DEHYDROGENASE-RELATED"/>
    <property type="match status" value="1"/>
</dbReference>
<dbReference type="GO" id="GO:0050660">
    <property type="term" value="F:flavin adenine dinucleotide binding"/>
    <property type="evidence" value="ECO:0007669"/>
    <property type="project" value="InterPro"/>
</dbReference>
<dbReference type="UniPathway" id="UPA00060"/>
<sequence length="368" mass="39653">MRQAIVVGGGVMGCLSALELLQRGWQVTLLEAGETGREASWAAGGLVTPLYPWHYCTAISALANWSQRAYPQLAASLAEATGIDPELTACGLMWLDAEERDLALDWAQRNERDLQALEQPELYSRVAQLAPGFSGALWQADLANLRNPRMMQALRARLRQFAGFELQEHCPVSSLLVEQGRCVGVRSGPQTFTADAVVLAAGAWSAGLLQPLGVELPVEPVKGQMLLYKMPPGWLECMVMYDGRYAIPRRDGHIVVGSTLEYSGFDKTTDDQALATLKTAAERMLPALAGIEPVMQWAGLRPGSPDGVPWIGELPQVQGLWLNCGHFRNGLVLAPASCHLLAALMDGQPAELDAAPYNPATRGIGSAA</sequence>
<dbReference type="GO" id="GO:0009229">
    <property type="term" value="P:thiamine diphosphate biosynthetic process"/>
    <property type="evidence" value="ECO:0007669"/>
    <property type="project" value="UniProtKB-UniPathway"/>
</dbReference>
<dbReference type="RefSeq" id="WP_093473447.1">
    <property type="nucleotide sequence ID" value="NZ_FOUI01000003.1"/>
</dbReference>
<organism evidence="5 6">
    <name type="scientific">Halopseudomonas yangmingensis</name>
    <dbReference type="NCBI Taxonomy" id="1720063"/>
    <lineage>
        <taxon>Bacteria</taxon>
        <taxon>Pseudomonadati</taxon>
        <taxon>Pseudomonadota</taxon>
        <taxon>Gammaproteobacteria</taxon>
        <taxon>Pseudomonadales</taxon>
        <taxon>Pseudomonadaceae</taxon>
        <taxon>Halopseudomonas</taxon>
    </lineage>
</organism>
<dbReference type="GO" id="GO:0016491">
    <property type="term" value="F:oxidoreductase activity"/>
    <property type="evidence" value="ECO:0007669"/>
    <property type="project" value="UniProtKB-KW"/>
</dbReference>
<dbReference type="GO" id="GO:0005737">
    <property type="term" value="C:cytoplasm"/>
    <property type="evidence" value="ECO:0007669"/>
    <property type="project" value="TreeGrafter"/>
</dbReference>
<protein>
    <submittedName>
        <fullName evidence="5">Glycine oxidase</fullName>
    </submittedName>
</protein>
<feature type="domain" description="FAD dependent oxidoreductase" evidence="4">
    <location>
        <begin position="4"/>
        <end position="344"/>
    </location>
</feature>
<keyword evidence="6" id="KW-1185">Reference proteome</keyword>
<dbReference type="Gene3D" id="3.30.9.10">
    <property type="entry name" value="D-Amino Acid Oxidase, subunit A, domain 2"/>
    <property type="match status" value="1"/>
</dbReference>
<dbReference type="Proteomes" id="UP000243629">
    <property type="component" value="Unassembled WGS sequence"/>
</dbReference>
<dbReference type="GO" id="GO:0009228">
    <property type="term" value="P:thiamine biosynthetic process"/>
    <property type="evidence" value="ECO:0007669"/>
    <property type="project" value="UniProtKB-KW"/>
</dbReference>
<dbReference type="InterPro" id="IPR036188">
    <property type="entry name" value="FAD/NAD-bd_sf"/>
</dbReference>
<evidence type="ECO:0000259" key="4">
    <source>
        <dbReference type="Pfam" id="PF01266"/>
    </source>
</evidence>
<comment type="pathway">
    <text evidence="1">Cofactor biosynthesis; thiamine diphosphate biosynthesis.</text>
</comment>
<dbReference type="PANTHER" id="PTHR13847:SF289">
    <property type="entry name" value="GLYCINE OXIDASE"/>
    <property type="match status" value="1"/>
</dbReference>
<dbReference type="STRING" id="1720063.SAMN05216217_103123"/>
<gene>
    <name evidence="5" type="ORF">SAMN05216217_103123</name>
</gene>
<dbReference type="OrthoDB" id="18526at2"/>
<accession>A0A1I4PVK4</accession>
<dbReference type="AlphaFoldDB" id="A0A1I4PVK4"/>